<accession>A0ABS8SQX3</accession>
<name>A0ABS8SQX3_DATST</name>
<evidence type="ECO:0000313" key="2">
    <source>
        <dbReference type="EMBL" id="MCD7461235.1"/>
    </source>
</evidence>
<protein>
    <submittedName>
        <fullName evidence="2">Uncharacterized protein</fullName>
    </submittedName>
</protein>
<proteinExistence type="predicted"/>
<keyword evidence="3" id="KW-1185">Reference proteome</keyword>
<gene>
    <name evidence="2" type="ORF">HAX54_045597</name>
</gene>
<comment type="caution">
    <text evidence="2">The sequence shown here is derived from an EMBL/GenBank/DDBJ whole genome shotgun (WGS) entry which is preliminary data.</text>
</comment>
<dbReference type="EMBL" id="JACEIK010000709">
    <property type="protein sequence ID" value="MCD7461235.1"/>
    <property type="molecule type" value="Genomic_DNA"/>
</dbReference>
<sequence>MDIPVNSVAIPQIPITSSNSKNSNKSHNRLDFVCLKICRMFENSIKNLFFAKGRTLVDVELGELKFRVGSEEVTFKVCQSVEPPDEYKLIGVLNDERENRGVDLEKDESEDNPTENGV</sequence>
<organism evidence="2 3">
    <name type="scientific">Datura stramonium</name>
    <name type="common">Jimsonweed</name>
    <name type="synonym">Common thornapple</name>
    <dbReference type="NCBI Taxonomy" id="4076"/>
    <lineage>
        <taxon>Eukaryota</taxon>
        <taxon>Viridiplantae</taxon>
        <taxon>Streptophyta</taxon>
        <taxon>Embryophyta</taxon>
        <taxon>Tracheophyta</taxon>
        <taxon>Spermatophyta</taxon>
        <taxon>Magnoliopsida</taxon>
        <taxon>eudicotyledons</taxon>
        <taxon>Gunneridae</taxon>
        <taxon>Pentapetalae</taxon>
        <taxon>asterids</taxon>
        <taxon>lamiids</taxon>
        <taxon>Solanales</taxon>
        <taxon>Solanaceae</taxon>
        <taxon>Solanoideae</taxon>
        <taxon>Datureae</taxon>
        <taxon>Datura</taxon>
    </lineage>
</organism>
<reference evidence="2 3" key="1">
    <citation type="journal article" date="2021" name="BMC Genomics">
        <title>Datura genome reveals duplications of psychoactive alkaloid biosynthetic genes and high mutation rate following tissue culture.</title>
        <authorList>
            <person name="Rajewski A."/>
            <person name="Carter-House D."/>
            <person name="Stajich J."/>
            <person name="Litt A."/>
        </authorList>
    </citation>
    <scope>NUCLEOTIDE SEQUENCE [LARGE SCALE GENOMIC DNA]</scope>
    <source>
        <strain evidence="2">AR-01</strain>
    </source>
</reference>
<feature type="compositionally biased region" description="Acidic residues" evidence="1">
    <location>
        <begin position="105"/>
        <end position="118"/>
    </location>
</feature>
<dbReference type="Proteomes" id="UP000823775">
    <property type="component" value="Unassembled WGS sequence"/>
</dbReference>
<evidence type="ECO:0000313" key="3">
    <source>
        <dbReference type="Proteomes" id="UP000823775"/>
    </source>
</evidence>
<feature type="region of interest" description="Disordered" evidence="1">
    <location>
        <begin position="98"/>
        <end position="118"/>
    </location>
</feature>
<evidence type="ECO:0000256" key="1">
    <source>
        <dbReference type="SAM" id="MobiDB-lite"/>
    </source>
</evidence>